<keyword evidence="2" id="KW-0808">Transferase</keyword>
<dbReference type="EMBL" id="GGMR01000995">
    <property type="protein sequence ID" value="MBY13614.1"/>
    <property type="molecule type" value="Transcribed_RNA"/>
</dbReference>
<dbReference type="GO" id="GO:0003964">
    <property type="term" value="F:RNA-directed DNA polymerase activity"/>
    <property type="evidence" value="ECO:0007669"/>
    <property type="project" value="UniProtKB-KW"/>
</dbReference>
<protein>
    <submittedName>
        <fullName evidence="2">Putative RNA-directed DNA polymerase</fullName>
    </submittedName>
</protein>
<dbReference type="PROSITE" id="PS50878">
    <property type="entry name" value="RT_POL"/>
    <property type="match status" value="1"/>
</dbReference>
<name>A0A2S2N8Q9_SCHGA</name>
<organism evidence="2">
    <name type="scientific">Schizaphis graminum</name>
    <name type="common">Green bug aphid</name>
    <dbReference type="NCBI Taxonomy" id="13262"/>
    <lineage>
        <taxon>Eukaryota</taxon>
        <taxon>Metazoa</taxon>
        <taxon>Ecdysozoa</taxon>
        <taxon>Arthropoda</taxon>
        <taxon>Hexapoda</taxon>
        <taxon>Insecta</taxon>
        <taxon>Pterygota</taxon>
        <taxon>Neoptera</taxon>
        <taxon>Paraneoptera</taxon>
        <taxon>Hemiptera</taxon>
        <taxon>Sternorrhyncha</taxon>
        <taxon>Aphidomorpha</taxon>
        <taxon>Aphidoidea</taxon>
        <taxon>Aphididae</taxon>
        <taxon>Aphidini</taxon>
        <taxon>Schizaphis</taxon>
    </lineage>
</organism>
<feature type="domain" description="Reverse transcriptase" evidence="1">
    <location>
        <begin position="1"/>
        <end position="191"/>
    </location>
</feature>
<accession>A0A2S2N8Q9</accession>
<reference evidence="2" key="1">
    <citation type="submission" date="2018-04" db="EMBL/GenBank/DDBJ databases">
        <title>Transcriptome of Schizaphis graminum biotype I.</title>
        <authorList>
            <person name="Scully E.D."/>
            <person name="Geib S.M."/>
            <person name="Palmer N.A."/>
            <person name="Koch K."/>
            <person name="Bradshaw J."/>
            <person name="Heng-Moss T."/>
            <person name="Sarath G."/>
        </authorList>
    </citation>
    <scope>NUCLEOTIDE SEQUENCE</scope>
</reference>
<keyword evidence="2" id="KW-0548">Nucleotidyltransferase</keyword>
<sequence length="191" mass="22664">MNQTNNQTLSIHIRTLISDKRRVRSRWQNDRYPSDKQKFNHLTNTIKKLISKHKSEFFEKKISIPKHKLFEKIIRLRIRSILQIFNIIPHSQYCFRTGHSTVHQIHRLTDQISSTFEKKQYCPGVFLDVAQAFDRVWHKSLLFKLKMFLPAPYFLIICSYLENHTYTVRYGNSVSSFYPIKAGVPQGSTFS</sequence>
<dbReference type="AlphaFoldDB" id="A0A2S2N8Q9"/>
<evidence type="ECO:0000259" key="1">
    <source>
        <dbReference type="PROSITE" id="PS50878"/>
    </source>
</evidence>
<keyword evidence="2" id="KW-0695">RNA-directed DNA polymerase</keyword>
<gene>
    <name evidence="2" type="ORF">g.35483</name>
</gene>
<dbReference type="Pfam" id="PF00078">
    <property type="entry name" value="RVT_1"/>
    <property type="match status" value="1"/>
</dbReference>
<dbReference type="PANTHER" id="PTHR19446">
    <property type="entry name" value="REVERSE TRANSCRIPTASES"/>
    <property type="match status" value="1"/>
</dbReference>
<dbReference type="SUPFAM" id="SSF56672">
    <property type="entry name" value="DNA/RNA polymerases"/>
    <property type="match status" value="1"/>
</dbReference>
<dbReference type="InterPro" id="IPR043502">
    <property type="entry name" value="DNA/RNA_pol_sf"/>
</dbReference>
<evidence type="ECO:0000313" key="2">
    <source>
        <dbReference type="EMBL" id="MBY13614.1"/>
    </source>
</evidence>
<proteinExistence type="predicted"/>
<dbReference type="InterPro" id="IPR000477">
    <property type="entry name" value="RT_dom"/>
</dbReference>